<comment type="caution">
    <text evidence="2">The sequence shown here is derived from an EMBL/GenBank/DDBJ whole genome shotgun (WGS) entry which is preliminary data.</text>
</comment>
<feature type="region of interest" description="Disordered" evidence="1">
    <location>
        <begin position="74"/>
        <end position="113"/>
    </location>
</feature>
<dbReference type="Proteomes" id="UP001295423">
    <property type="component" value="Unassembled WGS sequence"/>
</dbReference>
<protein>
    <submittedName>
        <fullName evidence="2">Uncharacterized protein</fullName>
    </submittedName>
</protein>
<keyword evidence="3" id="KW-1185">Reference proteome</keyword>
<accession>A0AAD2CZH5</accession>
<evidence type="ECO:0000313" key="3">
    <source>
        <dbReference type="Proteomes" id="UP001295423"/>
    </source>
</evidence>
<dbReference type="AlphaFoldDB" id="A0AAD2CZH5"/>
<organism evidence="2 3">
    <name type="scientific">Cylindrotheca closterium</name>
    <dbReference type="NCBI Taxonomy" id="2856"/>
    <lineage>
        <taxon>Eukaryota</taxon>
        <taxon>Sar</taxon>
        <taxon>Stramenopiles</taxon>
        <taxon>Ochrophyta</taxon>
        <taxon>Bacillariophyta</taxon>
        <taxon>Bacillariophyceae</taxon>
        <taxon>Bacillariophycidae</taxon>
        <taxon>Bacillariales</taxon>
        <taxon>Bacillariaceae</taxon>
        <taxon>Cylindrotheca</taxon>
    </lineage>
</organism>
<dbReference type="EMBL" id="CAKOGP040001709">
    <property type="protein sequence ID" value="CAJ1946508.1"/>
    <property type="molecule type" value="Genomic_DNA"/>
</dbReference>
<reference evidence="2" key="1">
    <citation type="submission" date="2023-08" db="EMBL/GenBank/DDBJ databases">
        <authorList>
            <person name="Audoor S."/>
            <person name="Bilcke G."/>
        </authorList>
    </citation>
    <scope>NUCLEOTIDE SEQUENCE</scope>
</reference>
<gene>
    <name evidence="2" type="ORF">CYCCA115_LOCUS10650</name>
</gene>
<proteinExistence type="predicted"/>
<evidence type="ECO:0000313" key="2">
    <source>
        <dbReference type="EMBL" id="CAJ1946508.1"/>
    </source>
</evidence>
<sequence length="229" mass="26234">MLPRTSQKLCENDDISVLTKKEIIFHSFPAKWQDTFHQQKGTIEDPNITLQMVKTYMQATKILSDNVQISKQHAHEKPQRTGGSIQHSCQGRGRGRGCRSYGNRRTTSNPPYPSYQIKELRIKDIAILQDLKATIKDNLWEPVLEPKDALGNATIKPICLQTTDLQGIFKTETLKTIIMLNHITIKTEVKPKAQFLLERITTIRKRNALFRLELPQSGLRRNAFCQRAA</sequence>
<name>A0AAD2CZH5_9STRA</name>
<evidence type="ECO:0000256" key="1">
    <source>
        <dbReference type="SAM" id="MobiDB-lite"/>
    </source>
</evidence>